<dbReference type="Gene3D" id="1.20.1070.10">
    <property type="entry name" value="Rhodopsin 7-helix transmembrane proteins"/>
    <property type="match status" value="2"/>
</dbReference>
<dbReference type="eggNOG" id="KOG3656">
    <property type="taxonomic scope" value="Eukaryota"/>
</dbReference>
<dbReference type="HOGENOM" id="CLU_009579_11_1_1"/>
<keyword evidence="3" id="KW-1003">Cell membrane</keyword>
<reference evidence="15" key="2">
    <citation type="submission" date="2015-06" db="UniProtKB">
        <authorList>
            <consortium name="EnsemblMetazoa"/>
        </authorList>
    </citation>
    <scope>IDENTIFICATION</scope>
</reference>
<keyword evidence="8 11" id="KW-0675">Receptor</keyword>
<feature type="transmembrane region" description="Helical" evidence="13">
    <location>
        <begin position="187"/>
        <end position="211"/>
    </location>
</feature>
<organism evidence="15 16">
    <name type="scientific">Tetranychus urticae</name>
    <name type="common">Two-spotted spider mite</name>
    <dbReference type="NCBI Taxonomy" id="32264"/>
    <lineage>
        <taxon>Eukaryota</taxon>
        <taxon>Metazoa</taxon>
        <taxon>Ecdysozoa</taxon>
        <taxon>Arthropoda</taxon>
        <taxon>Chelicerata</taxon>
        <taxon>Arachnida</taxon>
        <taxon>Acari</taxon>
        <taxon>Acariformes</taxon>
        <taxon>Trombidiformes</taxon>
        <taxon>Prostigmata</taxon>
        <taxon>Eleutherengona</taxon>
        <taxon>Raphignathae</taxon>
        <taxon>Tetranychoidea</taxon>
        <taxon>Tetranychidae</taxon>
        <taxon>Tetranychus</taxon>
    </lineage>
</organism>
<reference evidence="16" key="1">
    <citation type="submission" date="2011-08" db="EMBL/GenBank/DDBJ databases">
        <authorList>
            <person name="Rombauts S."/>
        </authorList>
    </citation>
    <scope>NUCLEOTIDE SEQUENCE</scope>
    <source>
        <strain evidence="16">London</strain>
    </source>
</reference>
<keyword evidence="6 11" id="KW-0297">G-protein coupled receptor</keyword>
<evidence type="ECO:0000313" key="15">
    <source>
        <dbReference type="EnsemblMetazoa" id="tetur25g01530.1"/>
    </source>
</evidence>
<comment type="subcellular location">
    <subcellularLocation>
        <location evidence="1">Cell membrane</location>
        <topology evidence="1">Multi-pass membrane protein</topology>
    </subcellularLocation>
</comment>
<dbReference type="OrthoDB" id="6432764at2759"/>
<comment type="similarity">
    <text evidence="2 11">Belongs to the G-protein coupled receptor 1 family.</text>
</comment>
<dbReference type="PANTHER" id="PTHR24248:SF174">
    <property type="entry name" value="TYRAMINE_OCTOPAMINE RECEPTOR"/>
    <property type="match status" value="1"/>
</dbReference>
<dbReference type="PANTHER" id="PTHR24248">
    <property type="entry name" value="ADRENERGIC RECEPTOR-RELATED G-PROTEIN COUPLED RECEPTOR"/>
    <property type="match status" value="1"/>
</dbReference>
<dbReference type="InterPro" id="IPR017452">
    <property type="entry name" value="GPCR_Rhodpsn_7TM"/>
</dbReference>
<dbReference type="PROSITE" id="PS00237">
    <property type="entry name" value="G_PROTEIN_RECEP_F1_1"/>
    <property type="match status" value="1"/>
</dbReference>
<evidence type="ECO:0000256" key="1">
    <source>
        <dbReference type="ARBA" id="ARBA00004651"/>
    </source>
</evidence>
<proteinExistence type="inferred from homology"/>
<evidence type="ECO:0000256" key="8">
    <source>
        <dbReference type="ARBA" id="ARBA00023170"/>
    </source>
</evidence>
<dbReference type="PROSITE" id="PS50262">
    <property type="entry name" value="G_PROTEIN_RECEP_F1_2"/>
    <property type="match status" value="1"/>
</dbReference>
<dbReference type="SMART" id="SM01381">
    <property type="entry name" value="7TM_GPCR_Srsx"/>
    <property type="match status" value="1"/>
</dbReference>
<feature type="region of interest" description="Disordered" evidence="12">
    <location>
        <begin position="326"/>
        <end position="364"/>
    </location>
</feature>
<dbReference type="GO" id="GO:0005886">
    <property type="term" value="C:plasma membrane"/>
    <property type="evidence" value="ECO:0007669"/>
    <property type="project" value="UniProtKB-SubCell"/>
</dbReference>
<feature type="transmembrane region" description="Helical" evidence="13">
    <location>
        <begin position="68"/>
        <end position="93"/>
    </location>
</feature>
<dbReference type="KEGG" id="tut:107368165"/>
<feature type="transmembrane region" description="Helical" evidence="13">
    <location>
        <begin position="421"/>
        <end position="441"/>
    </location>
</feature>
<evidence type="ECO:0000256" key="3">
    <source>
        <dbReference type="ARBA" id="ARBA00022475"/>
    </source>
</evidence>
<feature type="transmembrane region" description="Helical" evidence="13">
    <location>
        <begin position="387"/>
        <end position="409"/>
    </location>
</feature>
<dbReference type="STRING" id="32264.T1KX89"/>
<evidence type="ECO:0000256" key="4">
    <source>
        <dbReference type="ARBA" id="ARBA00022692"/>
    </source>
</evidence>
<evidence type="ECO:0000256" key="2">
    <source>
        <dbReference type="ARBA" id="ARBA00010663"/>
    </source>
</evidence>
<feature type="compositionally biased region" description="Polar residues" evidence="12">
    <location>
        <begin position="328"/>
        <end position="338"/>
    </location>
</feature>
<gene>
    <name evidence="15" type="primary">107368165</name>
</gene>
<feature type="region of interest" description="Disordered" evidence="12">
    <location>
        <begin position="272"/>
        <end position="311"/>
    </location>
</feature>
<evidence type="ECO:0000256" key="6">
    <source>
        <dbReference type="ARBA" id="ARBA00023040"/>
    </source>
</evidence>
<dbReference type="InterPro" id="IPR002002">
    <property type="entry name" value="Octopmn_rcpt"/>
</dbReference>
<name>T1KX89_TETUR</name>
<feature type="transmembrane region" description="Helical" evidence="13">
    <location>
        <begin position="147"/>
        <end position="167"/>
    </location>
</feature>
<keyword evidence="7 13" id="KW-0472">Membrane</keyword>
<dbReference type="Proteomes" id="UP000015104">
    <property type="component" value="Unassembled WGS sequence"/>
</dbReference>
<dbReference type="PRINTS" id="PR00664">
    <property type="entry name" value="OCTOPAMINER"/>
</dbReference>
<keyword evidence="4 11" id="KW-0812">Transmembrane</keyword>
<dbReference type="EMBL" id="CAEY01000677">
    <property type="status" value="NOT_ANNOTATED_CDS"/>
    <property type="molecule type" value="Genomic_DNA"/>
</dbReference>
<dbReference type="GO" id="GO:0004989">
    <property type="term" value="F:octopamine receptor activity"/>
    <property type="evidence" value="ECO:0007669"/>
    <property type="project" value="InterPro"/>
</dbReference>
<keyword evidence="9" id="KW-0325">Glycoprotein</keyword>
<dbReference type="AlphaFoldDB" id="T1KX89"/>
<feature type="transmembrane region" description="Helical" evidence="13">
    <location>
        <begin position="105"/>
        <end position="126"/>
    </location>
</feature>
<evidence type="ECO:0000256" key="11">
    <source>
        <dbReference type="RuleBase" id="RU000688"/>
    </source>
</evidence>
<evidence type="ECO:0000256" key="7">
    <source>
        <dbReference type="ARBA" id="ARBA00023136"/>
    </source>
</evidence>
<dbReference type="PRINTS" id="PR00237">
    <property type="entry name" value="GPCRRHODOPSN"/>
</dbReference>
<dbReference type="EnsemblMetazoa" id="tetur25g01530.1">
    <property type="protein sequence ID" value="tetur25g01530.1"/>
    <property type="gene ID" value="tetur25g01530"/>
</dbReference>
<feature type="transmembrane region" description="Helical" evidence="13">
    <location>
        <begin position="31"/>
        <end position="56"/>
    </location>
</feature>
<evidence type="ECO:0000256" key="10">
    <source>
        <dbReference type="ARBA" id="ARBA00023224"/>
    </source>
</evidence>
<dbReference type="OMA" id="IMYVTAA"/>
<accession>T1KX89</accession>
<keyword evidence="16" id="KW-1185">Reference proteome</keyword>
<sequence length="460" mass="51307">MDEDDLNLTASDWNDVAVSSTEPNIESPKTLLMIVSLTAVTIFTIVGNTMVIISIFSYRPLKNVQNMFLVSLASADIAVAVIVMPFSIVDMLLDRWIFGTFLCEMWLTSDVLLCTASILNLCAIALDRYWAIYDPINYAQRRTVRAVLCKIAAIWIISGVISIPPIFGWNDWPDSFDGDTPCKYSEHIGYVIYSASGSFYVPLVIMSVVYYKIYKATRKRLRERANVPNQSIGLHSTTTGTTSLSMSGAVSASVVNSTNITLNDSTNNRINNIVSNNNRTNRCDNTVGCGTNESSSQSSSPILQGSRHDHNLPSITDKYIVMDDSSRTESATGDTINESIKSSKSTSRSASKKHGTSKSGGQPNTVAKFWEEKQRISLSKERRAARILGVVMGVFTICWLPFFIMYLVIPFYPYVSFEVRAFITWLGYFNSALNPVIYTIFNVDFRRAFARQLRCSTRSD</sequence>
<evidence type="ECO:0000259" key="14">
    <source>
        <dbReference type="PROSITE" id="PS50262"/>
    </source>
</evidence>
<evidence type="ECO:0000256" key="12">
    <source>
        <dbReference type="SAM" id="MobiDB-lite"/>
    </source>
</evidence>
<dbReference type="InterPro" id="IPR000276">
    <property type="entry name" value="GPCR_Rhodpsn"/>
</dbReference>
<evidence type="ECO:0000256" key="9">
    <source>
        <dbReference type="ARBA" id="ARBA00023180"/>
    </source>
</evidence>
<feature type="domain" description="G-protein coupled receptors family 1 profile" evidence="14">
    <location>
        <begin position="47"/>
        <end position="438"/>
    </location>
</feature>
<feature type="compositionally biased region" description="Low complexity" evidence="12">
    <location>
        <begin position="339"/>
        <end position="349"/>
    </location>
</feature>
<evidence type="ECO:0000256" key="5">
    <source>
        <dbReference type="ARBA" id="ARBA00022989"/>
    </source>
</evidence>
<keyword evidence="10 11" id="KW-0807">Transducer</keyword>
<evidence type="ECO:0000256" key="13">
    <source>
        <dbReference type="SAM" id="Phobius"/>
    </source>
</evidence>
<dbReference type="SUPFAM" id="SSF81321">
    <property type="entry name" value="Family A G protein-coupled receptor-like"/>
    <property type="match status" value="1"/>
</dbReference>
<keyword evidence="5 13" id="KW-1133">Transmembrane helix</keyword>
<evidence type="ECO:0000313" key="16">
    <source>
        <dbReference type="Proteomes" id="UP000015104"/>
    </source>
</evidence>
<dbReference type="Pfam" id="PF00001">
    <property type="entry name" value="7tm_1"/>
    <property type="match status" value="1"/>
</dbReference>
<protein>
    <recommendedName>
        <fullName evidence="14">G-protein coupled receptors family 1 profile domain-containing protein</fullName>
    </recommendedName>
</protein>